<feature type="compositionally biased region" description="Basic residues" evidence="10">
    <location>
        <begin position="171"/>
        <end position="181"/>
    </location>
</feature>
<dbReference type="Pfam" id="PF00046">
    <property type="entry name" value="Homeodomain"/>
    <property type="match status" value="1"/>
</dbReference>
<feature type="compositionally biased region" description="Polar residues" evidence="10">
    <location>
        <begin position="38"/>
        <end position="60"/>
    </location>
</feature>
<evidence type="ECO:0000256" key="3">
    <source>
        <dbReference type="ARBA" id="ARBA00023125"/>
    </source>
</evidence>
<keyword evidence="3 8" id="KW-0238">DNA-binding</keyword>
<dbReference type="CDD" id="cd00086">
    <property type="entry name" value="homeodomain"/>
    <property type="match status" value="1"/>
</dbReference>
<keyword evidence="2" id="KW-0805">Transcription regulation</keyword>
<dbReference type="SUPFAM" id="SSF46689">
    <property type="entry name" value="Homeodomain-like"/>
    <property type="match status" value="1"/>
</dbReference>
<feature type="compositionally biased region" description="Basic and acidic residues" evidence="10">
    <location>
        <begin position="138"/>
        <end position="160"/>
    </location>
</feature>
<dbReference type="PRINTS" id="PR00024">
    <property type="entry name" value="HOMEOBOX"/>
</dbReference>
<dbReference type="GO" id="GO:0000978">
    <property type="term" value="F:RNA polymerase II cis-regulatory region sequence-specific DNA binding"/>
    <property type="evidence" value="ECO:0007669"/>
    <property type="project" value="TreeGrafter"/>
</dbReference>
<dbReference type="EMBL" id="OV696693">
    <property type="protein sequence ID" value="CAH1272217.1"/>
    <property type="molecule type" value="Genomic_DNA"/>
</dbReference>
<evidence type="ECO:0000256" key="10">
    <source>
        <dbReference type="SAM" id="MobiDB-lite"/>
    </source>
</evidence>
<evidence type="ECO:0000259" key="11">
    <source>
        <dbReference type="PROSITE" id="PS50071"/>
    </source>
</evidence>
<sequence>MESSSFPSKFGIDSIMTQHPSSSSDSENSNDSTNSPEQQPDTNTLTTTSGSPVANGTAESGGNGDRDENATAPVPPVPAQPPAPTRTTSTTSFFIKDILSDSHNNVRREKRPSPTDDDRLDGPLQDKFDTDDNSTSIHDAKSDIDDKSEDMKDSKDKDDSEISSSRDSPHHLKPKKPRKARTAFTDHQLAQLERSFERQKYLSVQDRMELAASLSLTDTQVKTWYQNRRTKWKRQNALGLELLAAEGNFTAVQRMFPPPFYYHPSQGIVSNMDAMYLHRSPSVASLQRPVLPRFFLHGLQQHVSHLPPNCHV</sequence>
<dbReference type="InterPro" id="IPR001356">
    <property type="entry name" value="HD"/>
</dbReference>
<keyword evidence="4 8" id="KW-0371">Homeobox</keyword>
<evidence type="ECO:0000313" key="12">
    <source>
        <dbReference type="EMBL" id="CAH1272217.1"/>
    </source>
</evidence>
<dbReference type="SMART" id="SM00389">
    <property type="entry name" value="HOX"/>
    <property type="match status" value="1"/>
</dbReference>
<evidence type="ECO:0000256" key="9">
    <source>
        <dbReference type="RuleBase" id="RU000682"/>
    </source>
</evidence>
<dbReference type="Gene3D" id="1.10.10.60">
    <property type="entry name" value="Homeodomain-like"/>
    <property type="match status" value="1"/>
</dbReference>
<evidence type="ECO:0000256" key="4">
    <source>
        <dbReference type="ARBA" id="ARBA00023155"/>
    </source>
</evidence>
<dbReference type="GO" id="GO:0000981">
    <property type="term" value="F:DNA-binding transcription factor activity, RNA polymerase II-specific"/>
    <property type="evidence" value="ECO:0007669"/>
    <property type="project" value="InterPro"/>
</dbReference>
<evidence type="ECO:0000256" key="5">
    <source>
        <dbReference type="ARBA" id="ARBA00023163"/>
    </source>
</evidence>
<organism evidence="12 13">
    <name type="scientific">Branchiostoma lanceolatum</name>
    <name type="common">Common lancelet</name>
    <name type="synonym">Amphioxus lanceolatum</name>
    <dbReference type="NCBI Taxonomy" id="7740"/>
    <lineage>
        <taxon>Eukaryota</taxon>
        <taxon>Metazoa</taxon>
        <taxon>Chordata</taxon>
        <taxon>Cephalochordata</taxon>
        <taxon>Leptocardii</taxon>
        <taxon>Amphioxiformes</taxon>
        <taxon>Branchiostomatidae</taxon>
        <taxon>Branchiostoma</taxon>
    </lineage>
</organism>
<evidence type="ECO:0000256" key="2">
    <source>
        <dbReference type="ARBA" id="ARBA00023015"/>
    </source>
</evidence>
<comment type="subcellular location">
    <subcellularLocation>
        <location evidence="1 8 9">Nucleus</location>
    </subcellularLocation>
</comment>
<dbReference type="InterPro" id="IPR050394">
    <property type="entry name" value="Homeobox_NK-like"/>
</dbReference>
<feature type="compositionally biased region" description="Pro residues" evidence="10">
    <location>
        <begin position="73"/>
        <end position="84"/>
    </location>
</feature>
<evidence type="ECO:0000256" key="1">
    <source>
        <dbReference type="ARBA" id="ARBA00004123"/>
    </source>
</evidence>
<dbReference type="FunFam" id="1.10.10.60:FF:000097">
    <property type="entry name" value="barH-like 2 homeobox protein-like"/>
    <property type="match status" value="1"/>
</dbReference>
<keyword evidence="6 8" id="KW-0539">Nucleus</keyword>
<keyword evidence="13" id="KW-1185">Reference proteome</keyword>
<evidence type="ECO:0000313" key="13">
    <source>
        <dbReference type="Proteomes" id="UP000838412"/>
    </source>
</evidence>
<dbReference type="AlphaFoldDB" id="A0A8K0AE22"/>
<evidence type="ECO:0000256" key="6">
    <source>
        <dbReference type="ARBA" id="ARBA00023242"/>
    </source>
</evidence>
<dbReference type="InterPro" id="IPR020479">
    <property type="entry name" value="HD_metazoa"/>
</dbReference>
<feature type="compositionally biased region" description="Low complexity" evidence="10">
    <location>
        <begin position="20"/>
        <end position="37"/>
    </location>
</feature>
<reference evidence="12" key="1">
    <citation type="submission" date="2022-01" db="EMBL/GenBank/DDBJ databases">
        <authorList>
            <person name="Braso-Vives M."/>
        </authorList>
    </citation>
    <scope>NUCLEOTIDE SEQUENCE</scope>
</reference>
<dbReference type="OrthoDB" id="6159439at2759"/>
<dbReference type="Proteomes" id="UP000838412">
    <property type="component" value="Chromosome 8"/>
</dbReference>
<dbReference type="GO" id="GO:0030154">
    <property type="term" value="P:cell differentiation"/>
    <property type="evidence" value="ECO:0007669"/>
    <property type="project" value="TreeGrafter"/>
</dbReference>
<name>A0A8K0AE22_BRALA</name>
<comment type="similarity">
    <text evidence="7">Belongs to the BAR homeobox family.</text>
</comment>
<accession>A0A8K0AE22</accession>
<proteinExistence type="inferred from homology"/>
<feature type="DNA-binding region" description="Homeobox" evidence="8">
    <location>
        <begin position="177"/>
        <end position="236"/>
    </location>
</feature>
<dbReference type="PROSITE" id="PS50071">
    <property type="entry name" value="HOMEOBOX_2"/>
    <property type="match status" value="1"/>
</dbReference>
<feature type="domain" description="Homeobox" evidence="11">
    <location>
        <begin position="175"/>
        <end position="235"/>
    </location>
</feature>
<gene>
    <name evidence="12" type="primary">BARHL1</name>
    <name evidence="12" type="ORF">BLAG_LOCUS23920</name>
</gene>
<protein>
    <submittedName>
        <fullName evidence="12">BARHL1 protein</fullName>
    </submittedName>
</protein>
<dbReference type="PANTHER" id="PTHR24340:SF109">
    <property type="entry name" value="BARH LIKE HOMEOBOX 1"/>
    <property type="match status" value="1"/>
</dbReference>
<keyword evidence="5" id="KW-0804">Transcription</keyword>
<dbReference type="InterPro" id="IPR017970">
    <property type="entry name" value="Homeobox_CS"/>
</dbReference>
<evidence type="ECO:0000256" key="7">
    <source>
        <dbReference type="ARBA" id="ARBA00038196"/>
    </source>
</evidence>
<feature type="region of interest" description="Disordered" evidence="10">
    <location>
        <begin position="1"/>
        <end position="183"/>
    </location>
</feature>
<feature type="compositionally biased region" description="Basic and acidic residues" evidence="10">
    <location>
        <begin position="98"/>
        <end position="130"/>
    </location>
</feature>
<dbReference type="InterPro" id="IPR009057">
    <property type="entry name" value="Homeodomain-like_sf"/>
</dbReference>
<dbReference type="PROSITE" id="PS00027">
    <property type="entry name" value="HOMEOBOX_1"/>
    <property type="match status" value="1"/>
</dbReference>
<dbReference type="GO" id="GO:0005634">
    <property type="term" value="C:nucleus"/>
    <property type="evidence" value="ECO:0007669"/>
    <property type="project" value="UniProtKB-SubCell"/>
</dbReference>
<evidence type="ECO:0000256" key="8">
    <source>
        <dbReference type="PROSITE-ProRule" id="PRU00108"/>
    </source>
</evidence>
<dbReference type="PANTHER" id="PTHR24340">
    <property type="entry name" value="HOMEOBOX PROTEIN NKX"/>
    <property type="match status" value="1"/>
</dbReference>